<dbReference type="SMART" id="SM00382">
    <property type="entry name" value="AAA"/>
    <property type="match status" value="1"/>
</dbReference>
<evidence type="ECO:0000256" key="9">
    <source>
        <dbReference type="ARBA" id="ARBA00023136"/>
    </source>
</evidence>
<feature type="domain" description="ABC transporter" evidence="12">
    <location>
        <begin position="4"/>
        <end position="242"/>
    </location>
</feature>
<feature type="transmembrane region" description="Helical" evidence="11">
    <location>
        <begin position="565"/>
        <end position="590"/>
    </location>
</feature>
<dbReference type="KEGG" id="psua:FLK61_39540"/>
<evidence type="ECO:0000313" key="13">
    <source>
        <dbReference type="EMBL" id="QKS72710.1"/>
    </source>
</evidence>
<evidence type="ECO:0000259" key="12">
    <source>
        <dbReference type="PROSITE" id="PS50893"/>
    </source>
</evidence>
<keyword evidence="4" id="KW-0997">Cell inner membrane</keyword>
<gene>
    <name evidence="13" type="ORF">FLK61_39540</name>
</gene>
<keyword evidence="2" id="KW-0813">Transport</keyword>
<dbReference type="EMBL" id="CP041372">
    <property type="protein sequence ID" value="QKS72710.1"/>
    <property type="molecule type" value="Genomic_DNA"/>
</dbReference>
<evidence type="ECO:0000256" key="8">
    <source>
        <dbReference type="ARBA" id="ARBA00022989"/>
    </source>
</evidence>
<feature type="transmembrane region" description="Helical" evidence="11">
    <location>
        <begin position="610"/>
        <end position="630"/>
    </location>
</feature>
<dbReference type="SUPFAM" id="SSF52540">
    <property type="entry name" value="P-loop containing nucleoside triphosphate hydrolases"/>
    <property type="match status" value="1"/>
</dbReference>
<keyword evidence="7 13" id="KW-0067">ATP-binding</keyword>
<feature type="transmembrane region" description="Helical" evidence="11">
    <location>
        <begin position="265"/>
        <end position="288"/>
    </location>
</feature>
<dbReference type="GO" id="GO:0022857">
    <property type="term" value="F:transmembrane transporter activity"/>
    <property type="evidence" value="ECO:0007669"/>
    <property type="project" value="UniProtKB-ARBA"/>
</dbReference>
<evidence type="ECO:0000256" key="7">
    <source>
        <dbReference type="ARBA" id="ARBA00022840"/>
    </source>
</evidence>
<dbReference type="InterPro" id="IPR003838">
    <property type="entry name" value="ABC3_permease_C"/>
</dbReference>
<dbReference type="InterPro" id="IPR025857">
    <property type="entry name" value="MacB_PCD"/>
</dbReference>
<keyword evidence="14" id="KW-1185">Reference proteome</keyword>
<dbReference type="PANTHER" id="PTHR42798">
    <property type="entry name" value="LIPOPROTEIN-RELEASING SYSTEM ATP-BINDING PROTEIN LOLD"/>
    <property type="match status" value="1"/>
</dbReference>
<keyword evidence="8 11" id="KW-1133">Transmembrane helix</keyword>
<evidence type="ECO:0000256" key="4">
    <source>
        <dbReference type="ARBA" id="ARBA00022519"/>
    </source>
</evidence>
<evidence type="ECO:0000256" key="5">
    <source>
        <dbReference type="ARBA" id="ARBA00022692"/>
    </source>
</evidence>
<dbReference type="InterPro" id="IPR003593">
    <property type="entry name" value="AAA+_ATPase"/>
</dbReference>
<keyword evidence="6" id="KW-0547">Nucleotide-binding</keyword>
<sequence length="647" mass="69733">MSFIKVNQVKKSFKLGRGQVQVLHGIDASFEKGELVSILGESGSGKSTLMNILGGMDRDYQGDVSVDGESLSTMSESQLDDYRKARIGFIFQSFNLISHLTVLDNVLVTMEMTKLTREERTRRATDILTDIGLGDHLHKRPNQLSGGQKQRVAIARALSNDPDIILADEPTGALDQENSEQIMDLLESIAKRGKLVITVTHSEKVAARSTRVITMADGRVIDVTQKQVAYEHTSETTQVASKSLNPLTALKMAANNVRINIKRNLLVSFGGAIGILSVILMLAIGSGVTDYINDQINESLNPTTIQVTSASSDSSDAAESFVPNPLPETVAISEEQREIAQNLDHVVAVEDVYTAMLSTSVNLDETTVDIVSFETVSETTSEDQLVAGALPADDELLVSEGVAQKLVEDSTDLIGETVFFYLNTTDDQNRPQVLEAEFVVSGLSEARLNQDTAYATYADVEALFGDEATLLPTQLNIEVDDVANVDAVTEALESEGFTGTGVGNILSQVTMYLQMATMLLAGIAAISLIVSAIMIIVVLYISVVERTKEIGILRAIGARRKDIKRIFFAEAAILGTISGIIGVVGAYIVSILGNNVMEQTFEASLISMNLGYAVIGIVVSIIISIIAAMMPAAKASKLDPIESLRYE</sequence>
<comment type="subcellular location">
    <subcellularLocation>
        <location evidence="1">Cell inner membrane</location>
        <topology evidence="1">Multi-pass membrane protein</topology>
    </subcellularLocation>
</comment>
<dbReference type="FunFam" id="3.40.50.300:FF:000032">
    <property type="entry name" value="Export ABC transporter ATP-binding protein"/>
    <property type="match status" value="1"/>
</dbReference>
<dbReference type="Pfam" id="PF00005">
    <property type="entry name" value="ABC_tran"/>
    <property type="match status" value="1"/>
</dbReference>
<dbReference type="InterPro" id="IPR017871">
    <property type="entry name" value="ABC_transporter-like_CS"/>
</dbReference>
<dbReference type="InterPro" id="IPR017911">
    <property type="entry name" value="MacB-like_ATP-bd"/>
</dbReference>
<keyword evidence="5 11" id="KW-0812">Transmembrane</keyword>
<dbReference type="Pfam" id="PF12704">
    <property type="entry name" value="MacB_PCD"/>
    <property type="match status" value="1"/>
</dbReference>
<dbReference type="GO" id="GO:0098796">
    <property type="term" value="C:membrane protein complex"/>
    <property type="evidence" value="ECO:0007669"/>
    <property type="project" value="UniProtKB-ARBA"/>
</dbReference>
<dbReference type="Pfam" id="PF02687">
    <property type="entry name" value="FtsX"/>
    <property type="match status" value="1"/>
</dbReference>
<dbReference type="GO" id="GO:0005524">
    <property type="term" value="F:ATP binding"/>
    <property type="evidence" value="ECO:0007669"/>
    <property type="project" value="UniProtKB-KW"/>
</dbReference>
<keyword evidence="9 11" id="KW-0472">Membrane</keyword>
<evidence type="ECO:0000256" key="6">
    <source>
        <dbReference type="ARBA" id="ARBA00022741"/>
    </source>
</evidence>
<reference evidence="14" key="1">
    <citation type="submission" date="2019-07" db="EMBL/GenBank/DDBJ databases">
        <title>Bacillus alkalisoli sp. nov. isolated from saline soil.</title>
        <authorList>
            <person name="Sun J.-Q."/>
            <person name="Xu L."/>
        </authorList>
    </citation>
    <scope>NUCLEOTIDE SEQUENCE [LARGE SCALE GENOMIC DNA]</scope>
    <source>
        <strain evidence="14">M4U3P1</strain>
    </source>
</reference>
<dbReference type="PANTHER" id="PTHR42798:SF6">
    <property type="entry name" value="CELL DIVISION ATP-BINDING PROTEIN FTSE"/>
    <property type="match status" value="1"/>
</dbReference>
<dbReference type="InterPro" id="IPR003439">
    <property type="entry name" value="ABC_transporter-like_ATP-bd"/>
</dbReference>
<evidence type="ECO:0000256" key="2">
    <source>
        <dbReference type="ARBA" id="ARBA00022448"/>
    </source>
</evidence>
<comment type="similarity">
    <text evidence="10">Belongs to the ABC transporter superfamily. Macrolide exporter (TC 3.A.1.122) family.</text>
</comment>
<evidence type="ECO:0000256" key="1">
    <source>
        <dbReference type="ARBA" id="ARBA00004429"/>
    </source>
</evidence>
<dbReference type="GO" id="GO:0005886">
    <property type="term" value="C:plasma membrane"/>
    <property type="evidence" value="ECO:0007669"/>
    <property type="project" value="UniProtKB-SubCell"/>
</dbReference>
<accession>A0A859FIK6</accession>
<dbReference type="GO" id="GO:0016887">
    <property type="term" value="F:ATP hydrolysis activity"/>
    <property type="evidence" value="ECO:0007669"/>
    <property type="project" value="InterPro"/>
</dbReference>
<organism evidence="13 14">
    <name type="scientific">Paenalkalicoccus suaedae</name>
    <dbReference type="NCBI Taxonomy" id="2592382"/>
    <lineage>
        <taxon>Bacteria</taxon>
        <taxon>Bacillati</taxon>
        <taxon>Bacillota</taxon>
        <taxon>Bacilli</taxon>
        <taxon>Bacillales</taxon>
        <taxon>Bacillaceae</taxon>
        <taxon>Paenalkalicoccus</taxon>
    </lineage>
</organism>
<name>A0A859FIK6_9BACI</name>
<dbReference type="PROSITE" id="PS00211">
    <property type="entry name" value="ABC_TRANSPORTER_1"/>
    <property type="match status" value="1"/>
</dbReference>
<evidence type="ECO:0000256" key="11">
    <source>
        <dbReference type="SAM" id="Phobius"/>
    </source>
</evidence>
<protein>
    <submittedName>
        <fullName evidence="13">ATP-binding cassette domain-containing protein</fullName>
    </submittedName>
</protein>
<dbReference type="Gene3D" id="3.40.50.300">
    <property type="entry name" value="P-loop containing nucleotide triphosphate hydrolases"/>
    <property type="match status" value="1"/>
</dbReference>
<evidence type="ECO:0000313" key="14">
    <source>
        <dbReference type="Proteomes" id="UP000318138"/>
    </source>
</evidence>
<feature type="transmembrane region" description="Helical" evidence="11">
    <location>
        <begin position="518"/>
        <end position="544"/>
    </location>
</feature>
<evidence type="ECO:0000256" key="10">
    <source>
        <dbReference type="ARBA" id="ARBA00038388"/>
    </source>
</evidence>
<dbReference type="Proteomes" id="UP000318138">
    <property type="component" value="Chromosome"/>
</dbReference>
<dbReference type="RefSeq" id="WP_176010679.1">
    <property type="nucleotide sequence ID" value="NZ_CP041372.2"/>
</dbReference>
<dbReference type="InterPro" id="IPR027417">
    <property type="entry name" value="P-loop_NTPase"/>
</dbReference>
<keyword evidence="3" id="KW-1003">Cell membrane</keyword>
<evidence type="ECO:0000256" key="3">
    <source>
        <dbReference type="ARBA" id="ARBA00022475"/>
    </source>
</evidence>
<proteinExistence type="inferred from homology"/>
<dbReference type="AlphaFoldDB" id="A0A859FIK6"/>
<dbReference type="PROSITE" id="PS50893">
    <property type="entry name" value="ABC_TRANSPORTER_2"/>
    <property type="match status" value="1"/>
</dbReference>
<dbReference type="CDD" id="cd03255">
    <property type="entry name" value="ABC_MJ0796_LolCDE_FtsE"/>
    <property type="match status" value="1"/>
</dbReference>